<comment type="caution">
    <text evidence="2">The sequence shown here is derived from an EMBL/GenBank/DDBJ whole genome shotgun (WGS) entry which is preliminary data.</text>
</comment>
<evidence type="ECO:0008006" key="4">
    <source>
        <dbReference type="Google" id="ProtNLM"/>
    </source>
</evidence>
<dbReference type="EMBL" id="JBHTKX010000001">
    <property type="protein sequence ID" value="MFD1126757.1"/>
    <property type="molecule type" value="Genomic_DNA"/>
</dbReference>
<sequence length="434" mass="49722">MKRRNQWILFVVLLLSLTILSPSLEISRDPVTDEDDQSTDPLYRPAPQVPQEQQPLKITVSMKEQEFAVFQRFAVEIGNRIGTGVEVHNMKETSESDEYEAIREGFMLGDSADITLLNNRHVRLFAMQGYLRPFIGNDLNGMAADPFPQVITVNEWNQYRWAVPLDIDPYIYAEARRDNASSPPLQSMSTDEDWMNRITAWSKTDDKPFFLDVEDPLAFASWLEFRGIIRQTEDLFNPDEQNEQMQSRLQELEMLLPYIETDFKNSASGHLNWISGIVKLSDMLPEYRGELTEYINNDVETQALTVTGRSFAISSRTGQMDLASEWIKAMTSPETAQDWFEETGNLPIYRSVYEELGMRDVTRAIPVQALEQSLEAAYHNDLLNGDLLNSAQPLITQFLRGDITAEVYYSRVQSLFSQQGEDEMPSESVQNPQP</sequence>
<accession>A0ABW3PN70</accession>
<evidence type="ECO:0000313" key="2">
    <source>
        <dbReference type="EMBL" id="MFD1126757.1"/>
    </source>
</evidence>
<dbReference type="Proteomes" id="UP001597169">
    <property type="component" value="Unassembled WGS sequence"/>
</dbReference>
<evidence type="ECO:0000313" key="3">
    <source>
        <dbReference type="Proteomes" id="UP001597169"/>
    </source>
</evidence>
<feature type="region of interest" description="Disordered" evidence="1">
    <location>
        <begin position="28"/>
        <end position="50"/>
    </location>
</feature>
<gene>
    <name evidence="2" type="ORF">ACFQ3J_01055</name>
</gene>
<dbReference type="Gene3D" id="3.40.190.10">
    <property type="entry name" value="Periplasmic binding protein-like II"/>
    <property type="match status" value="2"/>
</dbReference>
<organism evidence="2 3">
    <name type="scientific">Paenibacillus provencensis</name>
    <dbReference type="NCBI Taxonomy" id="441151"/>
    <lineage>
        <taxon>Bacteria</taxon>
        <taxon>Bacillati</taxon>
        <taxon>Bacillota</taxon>
        <taxon>Bacilli</taxon>
        <taxon>Bacillales</taxon>
        <taxon>Paenibacillaceae</taxon>
        <taxon>Paenibacillus</taxon>
    </lineage>
</organism>
<name>A0ABW3PN70_9BACL</name>
<dbReference type="RefSeq" id="WP_251580842.1">
    <property type="nucleotide sequence ID" value="NZ_JBHTKX010000001.1"/>
</dbReference>
<dbReference type="SUPFAM" id="SSF53850">
    <property type="entry name" value="Periplasmic binding protein-like II"/>
    <property type="match status" value="1"/>
</dbReference>
<keyword evidence="3" id="KW-1185">Reference proteome</keyword>
<evidence type="ECO:0000256" key="1">
    <source>
        <dbReference type="SAM" id="MobiDB-lite"/>
    </source>
</evidence>
<proteinExistence type="predicted"/>
<reference evidence="3" key="1">
    <citation type="journal article" date="2019" name="Int. J. Syst. Evol. Microbiol.">
        <title>The Global Catalogue of Microorganisms (GCM) 10K type strain sequencing project: providing services to taxonomists for standard genome sequencing and annotation.</title>
        <authorList>
            <consortium name="The Broad Institute Genomics Platform"/>
            <consortium name="The Broad Institute Genome Sequencing Center for Infectious Disease"/>
            <person name="Wu L."/>
            <person name="Ma J."/>
        </authorList>
    </citation>
    <scope>NUCLEOTIDE SEQUENCE [LARGE SCALE GENOMIC DNA]</scope>
    <source>
        <strain evidence="3">CCUG 53519</strain>
    </source>
</reference>
<protein>
    <recommendedName>
        <fullName evidence="4">ABC-type glycerol-3-phosphate transport system, substrate-binding protein</fullName>
    </recommendedName>
</protein>